<evidence type="ECO:0000256" key="21">
    <source>
        <dbReference type="SAM" id="Phobius"/>
    </source>
</evidence>
<dbReference type="InterPro" id="IPR019365">
    <property type="entry name" value="TVP18/Ca-channel_flower"/>
</dbReference>
<keyword evidence="18" id="KW-0968">Cytoplasmic vesicle</keyword>
<keyword evidence="15 21" id="KW-0472">Membrane</keyword>
<evidence type="ECO:0000256" key="14">
    <source>
        <dbReference type="ARBA" id="ARBA00023065"/>
    </source>
</evidence>
<dbReference type="GO" id="GO:0006897">
    <property type="term" value="P:endocytosis"/>
    <property type="evidence" value="ECO:0007669"/>
    <property type="project" value="UniProtKB-KW"/>
</dbReference>
<evidence type="ECO:0000256" key="5">
    <source>
        <dbReference type="ARBA" id="ARBA00022448"/>
    </source>
</evidence>
<evidence type="ECO:0000256" key="20">
    <source>
        <dbReference type="ARBA" id="ARBA00046506"/>
    </source>
</evidence>
<proteinExistence type="evidence at transcript level"/>
<evidence type="ECO:0000256" key="1">
    <source>
        <dbReference type="ARBA" id="ARBA00004177"/>
    </source>
</evidence>
<evidence type="ECO:0000256" key="16">
    <source>
        <dbReference type="ARBA" id="ARBA00023273"/>
    </source>
</evidence>
<keyword evidence="14" id="KW-0406">Ion transport</keyword>
<comment type="subcellular location">
    <subcellularLocation>
        <location evidence="2">Cytoplasmic vesicle</location>
        <location evidence="2">Secretory vesicle</location>
        <location evidence="2">Synaptic vesicle membrane</location>
        <topology evidence="2">Multi-pass membrane protein</topology>
    </subcellularLocation>
    <subcellularLocation>
        <location evidence="1">Endosome</location>
    </subcellularLocation>
    <subcellularLocation>
        <location evidence="19">Presynaptic cell membrane</location>
    </subcellularLocation>
</comment>
<evidence type="ECO:0000256" key="15">
    <source>
        <dbReference type="ARBA" id="ARBA00023136"/>
    </source>
</evidence>
<evidence type="ECO:0000256" key="2">
    <source>
        <dbReference type="ARBA" id="ARBA00004644"/>
    </source>
</evidence>
<feature type="transmembrane region" description="Helical" evidence="21">
    <location>
        <begin position="125"/>
        <end position="144"/>
    </location>
</feature>
<dbReference type="Pfam" id="PF10233">
    <property type="entry name" value="Cg6151-P"/>
    <property type="match status" value="1"/>
</dbReference>
<evidence type="ECO:0000256" key="4">
    <source>
        <dbReference type="ARBA" id="ARBA00016120"/>
    </source>
</evidence>
<keyword evidence="13" id="KW-0770">Synapse</keyword>
<reference evidence="22" key="1">
    <citation type="journal article" date="2015" name="Insect Biochem. Mol. Biol.">
        <title>An insight into the sialome of the horse fly, Tabanus bromius.</title>
        <authorList>
            <person name="Ribeiro J.M."/>
            <person name="Kazimirova M."/>
            <person name="Takac P."/>
            <person name="Andersen J.F."/>
            <person name="Francischetti I.M."/>
        </authorList>
    </citation>
    <scope>NUCLEOTIDE SEQUENCE</scope>
</reference>
<dbReference type="GO" id="GO:0042734">
    <property type="term" value="C:presynaptic membrane"/>
    <property type="evidence" value="ECO:0007669"/>
    <property type="project" value="UniProtKB-SubCell"/>
</dbReference>
<keyword evidence="5" id="KW-0813">Transport</keyword>
<keyword evidence="16" id="KW-0966">Cell projection</keyword>
<dbReference type="AlphaFoldDB" id="A0A0K8TQQ4"/>
<evidence type="ECO:0000256" key="19">
    <source>
        <dbReference type="ARBA" id="ARBA00034111"/>
    </source>
</evidence>
<comment type="subunit">
    <text evidence="20">Homomultimer. Associates with the dally/ magu complex.</text>
</comment>
<keyword evidence="7" id="KW-0254">Endocytosis</keyword>
<dbReference type="PANTHER" id="PTHR13314:SF2">
    <property type="entry name" value="CALCIUM CHANNEL FLOWER HOMOLOG"/>
    <property type="match status" value="1"/>
</dbReference>
<comment type="similarity">
    <text evidence="3">Belongs to the calcium channel flower family.</text>
</comment>
<evidence type="ECO:0000313" key="22">
    <source>
        <dbReference type="EMBL" id="JAI16684.1"/>
    </source>
</evidence>
<evidence type="ECO:0000256" key="12">
    <source>
        <dbReference type="ARBA" id="ARBA00022989"/>
    </source>
</evidence>
<evidence type="ECO:0000256" key="8">
    <source>
        <dbReference type="ARBA" id="ARBA00022673"/>
    </source>
</evidence>
<evidence type="ECO:0000256" key="3">
    <source>
        <dbReference type="ARBA" id="ARBA00010023"/>
    </source>
</evidence>
<dbReference type="GO" id="GO:0005768">
    <property type="term" value="C:endosome"/>
    <property type="evidence" value="ECO:0007669"/>
    <property type="project" value="UniProtKB-SubCell"/>
</dbReference>
<accession>A0A0K8TQQ4</accession>
<evidence type="ECO:0000256" key="11">
    <source>
        <dbReference type="ARBA" id="ARBA00022837"/>
    </source>
</evidence>
<dbReference type="GO" id="GO:0030672">
    <property type="term" value="C:synaptic vesicle membrane"/>
    <property type="evidence" value="ECO:0007669"/>
    <property type="project" value="UniProtKB-SubCell"/>
</dbReference>
<dbReference type="PANTHER" id="PTHR13314">
    <property type="entry name" value="CALCIUM CHANNEL FLOWER HOMOLOG"/>
    <property type="match status" value="1"/>
</dbReference>
<keyword evidence="9 21" id="KW-0812">Transmembrane</keyword>
<keyword evidence="10" id="KW-0967">Endosome</keyword>
<feature type="transmembrane region" description="Helical" evidence="21">
    <location>
        <begin position="66"/>
        <end position="90"/>
    </location>
</feature>
<evidence type="ECO:0000256" key="18">
    <source>
        <dbReference type="ARBA" id="ARBA00023329"/>
    </source>
</evidence>
<evidence type="ECO:0000256" key="17">
    <source>
        <dbReference type="ARBA" id="ARBA00023303"/>
    </source>
</evidence>
<organism evidence="22">
    <name type="scientific">Tabanus bromius</name>
    <name type="common">Band-eyed brown horse fly</name>
    <dbReference type="NCBI Taxonomy" id="304241"/>
    <lineage>
        <taxon>Eukaryota</taxon>
        <taxon>Metazoa</taxon>
        <taxon>Ecdysozoa</taxon>
        <taxon>Arthropoda</taxon>
        <taxon>Hexapoda</taxon>
        <taxon>Insecta</taxon>
        <taxon>Pterygota</taxon>
        <taxon>Neoptera</taxon>
        <taxon>Endopterygota</taxon>
        <taxon>Diptera</taxon>
        <taxon>Brachycera</taxon>
        <taxon>Tabanomorpha</taxon>
        <taxon>Tabanoidea</taxon>
        <taxon>Tabanidae</taxon>
        <taxon>Tabanus</taxon>
    </lineage>
</organism>
<sequence length="198" mass="21090">MSFSEKIAGLMARPHQDAVPRDDVPWYLKYSARILGIVGAFFCIILGLYNCTGVITINAASVASGILMMAIGFFVMAVEAPCCCMFVDFVQKLAEKADQRPYWNRAALYVGLSIIPLIIYFGLATIFACGLIFGTGVLYGMMSLGKKATAEEMRNAAVQSGIAGTGSTPNIASNDRASIVNNAQPFSFTGAVATDSNV</sequence>
<evidence type="ECO:0000256" key="13">
    <source>
        <dbReference type="ARBA" id="ARBA00023018"/>
    </source>
</evidence>
<protein>
    <recommendedName>
        <fullName evidence="4">Calcium channel flower</fullName>
    </recommendedName>
</protein>
<keyword evidence="8" id="KW-0107">Calcium channel</keyword>
<evidence type="ECO:0000256" key="10">
    <source>
        <dbReference type="ARBA" id="ARBA00022753"/>
    </source>
</evidence>
<feature type="transmembrane region" description="Helical" evidence="21">
    <location>
        <begin position="34"/>
        <end position="60"/>
    </location>
</feature>
<name>A0A0K8TQQ4_TABBR</name>
<keyword evidence="12 21" id="KW-1133">Transmembrane helix</keyword>
<keyword evidence="17" id="KW-0407">Ion channel</keyword>
<dbReference type="GO" id="GO:0005262">
    <property type="term" value="F:calcium channel activity"/>
    <property type="evidence" value="ECO:0007669"/>
    <property type="project" value="UniProtKB-KW"/>
</dbReference>
<dbReference type="SMART" id="SM01077">
    <property type="entry name" value="Cg6151-P"/>
    <property type="match status" value="1"/>
</dbReference>
<dbReference type="EMBL" id="GDAI01000919">
    <property type="protein sequence ID" value="JAI16684.1"/>
    <property type="molecule type" value="mRNA"/>
</dbReference>
<evidence type="ECO:0000256" key="7">
    <source>
        <dbReference type="ARBA" id="ARBA00022583"/>
    </source>
</evidence>
<evidence type="ECO:0000256" key="6">
    <source>
        <dbReference type="ARBA" id="ARBA00022568"/>
    </source>
</evidence>
<keyword evidence="11" id="KW-0106">Calcium</keyword>
<evidence type="ECO:0000256" key="9">
    <source>
        <dbReference type="ARBA" id="ARBA00022692"/>
    </source>
</evidence>
<keyword evidence="6" id="KW-0109">Calcium transport</keyword>